<evidence type="ECO:0000256" key="2">
    <source>
        <dbReference type="ARBA" id="ARBA00022801"/>
    </source>
</evidence>
<dbReference type="PROSITE" id="PS00482">
    <property type="entry name" value="DIHYDROOROTASE_1"/>
    <property type="match status" value="1"/>
</dbReference>
<feature type="binding site" evidence="4">
    <location>
        <position position="138"/>
    </location>
    <ligand>
        <name>Zn(2+)</name>
        <dbReference type="ChEBI" id="CHEBI:29105"/>
        <label>2</label>
    </ligand>
</feature>
<dbReference type="InterPro" id="IPR011059">
    <property type="entry name" value="Metal-dep_hydrolase_composite"/>
</dbReference>
<evidence type="ECO:0000313" key="8">
    <source>
        <dbReference type="Proteomes" id="UP000002071"/>
    </source>
</evidence>
<evidence type="ECO:0000259" key="6">
    <source>
        <dbReference type="Pfam" id="PF01979"/>
    </source>
</evidence>
<comment type="catalytic activity">
    <reaction evidence="4">
        <text>(S)-dihydroorotate + H2O = N-carbamoyl-L-aspartate + H(+)</text>
        <dbReference type="Rhea" id="RHEA:24296"/>
        <dbReference type="ChEBI" id="CHEBI:15377"/>
        <dbReference type="ChEBI" id="CHEBI:15378"/>
        <dbReference type="ChEBI" id="CHEBI:30864"/>
        <dbReference type="ChEBI" id="CHEBI:32814"/>
        <dbReference type="EC" id="3.5.2.3"/>
    </reaction>
</comment>
<evidence type="ECO:0000256" key="4">
    <source>
        <dbReference type="HAMAP-Rule" id="MF_00220"/>
    </source>
</evidence>
<feature type="compositionally biased region" description="Basic and acidic residues" evidence="5">
    <location>
        <begin position="417"/>
        <end position="429"/>
    </location>
</feature>
<dbReference type="RefSeq" id="WP_015788730.1">
    <property type="nucleotide sequence ID" value="NC_013158.1"/>
</dbReference>
<sequence length="488" mass="52800">MLIRNATLPDGRRRDVRVDGEQIGAVGEALSGAEGEREIDATDKRLLPGMIDAHVHFRQPGYPHKETWTTGSQSAAAGGVTTVVDQPNTDPPTVDGDAFDRKADLAAESLVDFGLNGGVSPAWDPDSLLDRPVFALGEVFLADSTGDMGIDERRFRDALAAAAEADVTVTVHAEDASRFNLGARDRIDADAWSAYRAARAEIDAVERVCALASEYDVDLHIAHASTPEAIDAAGAAGISTEVTPHHLFLSRSSLGDLGTHGRMNPPLRREKRRERVYDRVRNGQVDIIATDHAPHTSEEKDADIWDAPSGVPGVETALPLLLEEARRDHLTYERVRDLMAANPAALFDLPRKGRIAPGYDADLVLVDPEATREIRAADLHTKCDWTPFEGWQAVFPEVTMVRGAVVYERDDEDFADHQGRNVRLARDVTQEAPQPDEQTTSDGELSSASAGTAQPDLDDTGADDEVAEPSGDDTETDDVVAEPGDEVQ</sequence>
<dbReference type="UniPathway" id="UPA00070">
    <property type="reaction ID" value="UER00117"/>
</dbReference>
<feature type="binding site" evidence="4">
    <location>
        <position position="138"/>
    </location>
    <ligand>
        <name>Zn(2+)</name>
        <dbReference type="ChEBI" id="CHEBI:29105"/>
        <label>1</label>
    </ligand>
</feature>
<evidence type="ECO:0000256" key="5">
    <source>
        <dbReference type="SAM" id="MobiDB-lite"/>
    </source>
</evidence>
<comment type="cofactor">
    <cofactor evidence="4">
        <name>Zn(2+)</name>
        <dbReference type="ChEBI" id="CHEBI:29105"/>
    </cofactor>
    <text evidence="4">Binds 2 Zn(2+) ions per subunit.</text>
</comment>
<dbReference type="STRING" id="519442.Huta_0970"/>
<dbReference type="GO" id="GO:0008270">
    <property type="term" value="F:zinc ion binding"/>
    <property type="evidence" value="ECO:0007669"/>
    <property type="project" value="UniProtKB-UniRule"/>
</dbReference>
<feature type="binding site" evidence="4">
    <location>
        <position position="172"/>
    </location>
    <ligand>
        <name>Zn(2+)</name>
        <dbReference type="ChEBI" id="CHEBI:29105"/>
        <label>2</label>
    </ligand>
</feature>
<gene>
    <name evidence="4" type="primary">pyrC</name>
    <name evidence="7" type="ordered locus">Huta_0970</name>
</gene>
<dbReference type="InterPro" id="IPR050138">
    <property type="entry name" value="DHOase/Allantoinase_Hydrolase"/>
</dbReference>
<dbReference type="EMBL" id="CP001687">
    <property type="protein sequence ID" value="ACV11153.1"/>
    <property type="molecule type" value="Genomic_DNA"/>
</dbReference>
<comment type="function">
    <text evidence="4">Catalyzes the reversible cyclization of carbamoyl aspartate to dihydroorotate.</text>
</comment>
<protein>
    <recommendedName>
        <fullName evidence="4">Dihydroorotase</fullName>
        <shortName evidence="4">DHOase</shortName>
        <ecNumber evidence="4">3.5.2.3</ecNumber>
    </recommendedName>
</protein>
<feature type="binding site" evidence="4">
    <location>
        <position position="223"/>
    </location>
    <ligand>
        <name>Zn(2+)</name>
        <dbReference type="ChEBI" id="CHEBI:29105"/>
        <label>2</label>
    </ligand>
</feature>
<feature type="region of interest" description="Disordered" evidence="5">
    <location>
        <begin position="417"/>
        <end position="488"/>
    </location>
</feature>
<dbReference type="InterPro" id="IPR006680">
    <property type="entry name" value="Amidohydro-rel"/>
</dbReference>
<feature type="binding site" evidence="4">
    <location>
        <position position="295"/>
    </location>
    <ligand>
        <name>substrate</name>
    </ligand>
</feature>
<name>C7NUZ0_HALUD</name>
<comment type="pathway">
    <text evidence="4">Pyrimidine metabolism; UMP biosynthesis via de novo pathway; (S)-dihydroorotate from bicarbonate: step 3/3.</text>
</comment>
<dbReference type="eggNOG" id="arCOG00689">
    <property type="taxonomic scope" value="Archaea"/>
</dbReference>
<dbReference type="Gene3D" id="3.20.20.140">
    <property type="entry name" value="Metal-dependent hydrolases"/>
    <property type="match status" value="1"/>
</dbReference>
<comment type="caution">
    <text evidence="4">Lacks conserved residue(s) required for the propagation of feature annotation.</text>
</comment>
<feature type="binding site" evidence="4">
    <location>
        <position position="291"/>
    </location>
    <ligand>
        <name>Zn(2+)</name>
        <dbReference type="ChEBI" id="CHEBI:29105"/>
        <label>1</label>
    </ligand>
</feature>
<dbReference type="SUPFAM" id="SSF51338">
    <property type="entry name" value="Composite domain of metallo-dependent hydrolases"/>
    <property type="match status" value="1"/>
</dbReference>
<feature type="compositionally biased region" description="Acidic residues" evidence="5">
    <location>
        <begin position="456"/>
        <end position="488"/>
    </location>
</feature>
<keyword evidence="2 4" id="KW-0378">Hydrolase</keyword>
<dbReference type="HAMAP" id="MF_00220_A">
    <property type="entry name" value="PyrC_classI_A"/>
    <property type="match status" value="1"/>
</dbReference>
<keyword evidence="8" id="KW-1185">Reference proteome</keyword>
<dbReference type="CDD" id="cd01318">
    <property type="entry name" value="DHOase_IIb"/>
    <property type="match status" value="1"/>
</dbReference>
<dbReference type="Proteomes" id="UP000002071">
    <property type="component" value="Chromosome"/>
</dbReference>
<organism evidence="7 8">
    <name type="scientific">Halorhabdus utahensis (strain DSM 12940 / JCM 11049 / AX-2)</name>
    <dbReference type="NCBI Taxonomy" id="519442"/>
    <lineage>
        <taxon>Archaea</taxon>
        <taxon>Methanobacteriati</taxon>
        <taxon>Methanobacteriota</taxon>
        <taxon>Stenosarchaea group</taxon>
        <taxon>Halobacteria</taxon>
        <taxon>Halobacteriales</taxon>
        <taxon>Haloarculaceae</taxon>
        <taxon>Halorhabdus</taxon>
    </lineage>
</organism>
<dbReference type="GeneID" id="8383243"/>
<dbReference type="AlphaFoldDB" id="C7NUZ0"/>
<dbReference type="HOGENOM" id="CLU_015572_1_1_2"/>
<evidence type="ECO:0000313" key="7">
    <source>
        <dbReference type="EMBL" id="ACV11153.1"/>
    </source>
</evidence>
<dbReference type="PROSITE" id="PS00483">
    <property type="entry name" value="DIHYDROOROTASE_2"/>
    <property type="match status" value="1"/>
</dbReference>
<dbReference type="InterPro" id="IPR002195">
    <property type="entry name" value="Dihydroorotase_CS"/>
</dbReference>
<feature type="binding site" evidence="4">
    <location>
        <begin position="56"/>
        <end position="58"/>
    </location>
    <ligand>
        <name>substrate</name>
    </ligand>
</feature>
<keyword evidence="1 4" id="KW-0479">Metal-binding</keyword>
<dbReference type="KEGG" id="hut:Huta_0970"/>
<accession>C7NUZ0</accession>
<feature type="binding site" evidence="4">
    <location>
        <position position="54"/>
    </location>
    <ligand>
        <name>Zn(2+)</name>
        <dbReference type="ChEBI" id="CHEBI:29105"/>
        <label>1</label>
    </ligand>
</feature>
<feature type="binding site" evidence="4">
    <location>
        <position position="56"/>
    </location>
    <ligand>
        <name>Zn(2+)</name>
        <dbReference type="ChEBI" id="CHEBI:29105"/>
        <label>1</label>
    </ligand>
</feature>
<comment type="similarity">
    <text evidence="4">Belongs to the metallo-dependent hydrolases superfamily. DHOase family. Class I DHOase subfamily.</text>
</comment>
<dbReference type="GO" id="GO:0044205">
    <property type="term" value="P:'de novo' UMP biosynthetic process"/>
    <property type="evidence" value="ECO:0007669"/>
    <property type="project" value="UniProtKB-UniRule"/>
</dbReference>
<dbReference type="EC" id="3.5.2.3" evidence="4"/>
<dbReference type="PANTHER" id="PTHR43668:SF2">
    <property type="entry name" value="ALLANTOINASE"/>
    <property type="match status" value="1"/>
</dbReference>
<feature type="compositionally biased region" description="Polar residues" evidence="5">
    <location>
        <begin position="436"/>
        <end position="452"/>
    </location>
</feature>
<keyword evidence="3 4" id="KW-0665">Pyrimidine biosynthesis</keyword>
<feature type="domain" description="Amidohydrolase-related" evidence="6">
    <location>
        <begin position="46"/>
        <end position="405"/>
    </location>
</feature>
<proteinExistence type="inferred from homology"/>
<feature type="active site" evidence="4">
    <location>
        <position position="291"/>
    </location>
</feature>
<evidence type="ECO:0000256" key="1">
    <source>
        <dbReference type="ARBA" id="ARBA00022723"/>
    </source>
</evidence>
<dbReference type="PANTHER" id="PTHR43668">
    <property type="entry name" value="ALLANTOINASE"/>
    <property type="match status" value="1"/>
</dbReference>
<reference evidence="7 8" key="1">
    <citation type="journal article" date="2009" name="Stand. Genomic Sci.">
        <title>Complete genome sequence of Halorhabdus utahensis type strain (AX-2).</title>
        <authorList>
            <person name="Anderson I."/>
            <person name="Tindall B.J."/>
            <person name="Pomrenke H."/>
            <person name="Goker M."/>
            <person name="Lapidus A."/>
            <person name="Nolan M."/>
            <person name="Copeland A."/>
            <person name="Glavina Del Rio T."/>
            <person name="Chen F."/>
            <person name="Tice H."/>
            <person name="Cheng J.F."/>
            <person name="Lucas S."/>
            <person name="Chertkov O."/>
            <person name="Bruce D."/>
            <person name="Brettin T."/>
            <person name="Detter J.C."/>
            <person name="Han C."/>
            <person name="Goodwin L."/>
            <person name="Land M."/>
            <person name="Hauser L."/>
            <person name="Chang Y.J."/>
            <person name="Jeffries C.D."/>
            <person name="Pitluck S."/>
            <person name="Pati A."/>
            <person name="Mavromatis K."/>
            <person name="Ivanova N."/>
            <person name="Ovchinnikova G."/>
            <person name="Chen A."/>
            <person name="Palaniappan K."/>
            <person name="Chain P."/>
            <person name="Rohde M."/>
            <person name="Bristow J."/>
            <person name="Eisen J.A."/>
            <person name="Markowitz V."/>
            <person name="Hugenholtz P."/>
            <person name="Kyrpides N.C."/>
            <person name="Klenk H.P."/>
        </authorList>
    </citation>
    <scope>NUCLEOTIDE SEQUENCE [LARGE SCALE GENOMIC DNA]</scope>
    <source>
        <strain evidence="8">DSM 12940 / JCM 11049 / AX-2</strain>
    </source>
</reference>
<evidence type="ECO:0000256" key="3">
    <source>
        <dbReference type="ARBA" id="ARBA00022975"/>
    </source>
</evidence>
<dbReference type="OrthoDB" id="50279at2157"/>
<dbReference type="InterPro" id="IPR032466">
    <property type="entry name" value="Metal_Hydrolase"/>
</dbReference>
<keyword evidence="4" id="KW-0862">Zinc</keyword>
<dbReference type="GO" id="GO:0006145">
    <property type="term" value="P:purine nucleobase catabolic process"/>
    <property type="evidence" value="ECO:0007669"/>
    <property type="project" value="TreeGrafter"/>
</dbReference>
<dbReference type="InterPro" id="IPR004722">
    <property type="entry name" value="DHOase"/>
</dbReference>
<dbReference type="NCBIfam" id="TIGR00857">
    <property type="entry name" value="pyrC_multi"/>
    <property type="match status" value="1"/>
</dbReference>
<dbReference type="GO" id="GO:0004151">
    <property type="term" value="F:dihydroorotase activity"/>
    <property type="evidence" value="ECO:0007669"/>
    <property type="project" value="UniProtKB-UniRule"/>
</dbReference>
<dbReference type="SUPFAM" id="SSF51556">
    <property type="entry name" value="Metallo-dependent hydrolases"/>
    <property type="match status" value="1"/>
</dbReference>
<dbReference type="GO" id="GO:0005737">
    <property type="term" value="C:cytoplasm"/>
    <property type="evidence" value="ECO:0007669"/>
    <property type="project" value="TreeGrafter"/>
</dbReference>
<dbReference type="GO" id="GO:0004038">
    <property type="term" value="F:allantoinase activity"/>
    <property type="evidence" value="ECO:0007669"/>
    <property type="project" value="TreeGrafter"/>
</dbReference>
<feature type="binding site" evidence="4">
    <location>
        <position position="88"/>
    </location>
    <ligand>
        <name>substrate</name>
    </ligand>
</feature>
<dbReference type="Pfam" id="PF01979">
    <property type="entry name" value="Amidohydro_1"/>
    <property type="match status" value="1"/>
</dbReference>
<dbReference type="NCBIfam" id="NF002668">
    <property type="entry name" value="PRK02382.1"/>
    <property type="match status" value="1"/>
</dbReference>